<name>A0A5C7IJJ5_9ROSI</name>
<gene>
    <name evidence="2" type="ORF">EZV62_004286</name>
</gene>
<dbReference type="AlphaFoldDB" id="A0A5C7IJJ5"/>
<evidence type="ECO:0000313" key="2">
    <source>
        <dbReference type="EMBL" id="TXG69351.1"/>
    </source>
</evidence>
<sequence>MAGDKEAEVDLDQGLSYGNRLENRLHSECSESQEDSKEKRETHDQSLGEQMPEVLALSEGLIMAKQLVLNIAWVEVDTANVDACINSSKLLCGIVGFIFDDVQALCKDAGISKCHAISS</sequence>
<reference evidence="3" key="1">
    <citation type="journal article" date="2019" name="Gigascience">
        <title>De novo genome assembly of the endangered Acer yangbiense, a plant species with extremely small populations endemic to Yunnan Province, China.</title>
        <authorList>
            <person name="Yang J."/>
            <person name="Wariss H.M."/>
            <person name="Tao L."/>
            <person name="Zhang R."/>
            <person name="Yun Q."/>
            <person name="Hollingsworth P."/>
            <person name="Dao Z."/>
            <person name="Luo G."/>
            <person name="Guo H."/>
            <person name="Ma Y."/>
            <person name="Sun W."/>
        </authorList>
    </citation>
    <scope>NUCLEOTIDE SEQUENCE [LARGE SCALE GENOMIC DNA]</scope>
    <source>
        <strain evidence="3">cv. Malutang</strain>
    </source>
</reference>
<protein>
    <recommendedName>
        <fullName evidence="4">RNase H type-1 domain-containing protein</fullName>
    </recommendedName>
</protein>
<dbReference type="Proteomes" id="UP000323000">
    <property type="component" value="Chromosome 2"/>
</dbReference>
<dbReference type="OrthoDB" id="1935955at2759"/>
<keyword evidence="3" id="KW-1185">Reference proteome</keyword>
<dbReference type="EMBL" id="VAHF01000002">
    <property type="protein sequence ID" value="TXG69351.1"/>
    <property type="molecule type" value="Genomic_DNA"/>
</dbReference>
<evidence type="ECO:0000313" key="3">
    <source>
        <dbReference type="Proteomes" id="UP000323000"/>
    </source>
</evidence>
<comment type="caution">
    <text evidence="2">The sequence shown here is derived from an EMBL/GenBank/DDBJ whole genome shotgun (WGS) entry which is preliminary data.</text>
</comment>
<feature type="compositionally biased region" description="Basic and acidic residues" evidence="1">
    <location>
        <begin position="21"/>
        <end position="46"/>
    </location>
</feature>
<organism evidence="2 3">
    <name type="scientific">Acer yangbiense</name>
    <dbReference type="NCBI Taxonomy" id="1000413"/>
    <lineage>
        <taxon>Eukaryota</taxon>
        <taxon>Viridiplantae</taxon>
        <taxon>Streptophyta</taxon>
        <taxon>Embryophyta</taxon>
        <taxon>Tracheophyta</taxon>
        <taxon>Spermatophyta</taxon>
        <taxon>Magnoliopsida</taxon>
        <taxon>eudicotyledons</taxon>
        <taxon>Gunneridae</taxon>
        <taxon>Pentapetalae</taxon>
        <taxon>rosids</taxon>
        <taxon>malvids</taxon>
        <taxon>Sapindales</taxon>
        <taxon>Sapindaceae</taxon>
        <taxon>Hippocastanoideae</taxon>
        <taxon>Acereae</taxon>
        <taxon>Acer</taxon>
    </lineage>
</organism>
<feature type="region of interest" description="Disordered" evidence="1">
    <location>
        <begin position="1"/>
        <end position="47"/>
    </location>
</feature>
<evidence type="ECO:0008006" key="4">
    <source>
        <dbReference type="Google" id="ProtNLM"/>
    </source>
</evidence>
<accession>A0A5C7IJJ5</accession>
<evidence type="ECO:0000256" key="1">
    <source>
        <dbReference type="SAM" id="MobiDB-lite"/>
    </source>
</evidence>
<proteinExistence type="predicted"/>